<name>A0A840I143_9PROT</name>
<reference evidence="10 11" key="1">
    <citation type="submission" date="2020-08" db="EMBL/GenBank/DDBJ databases">
        <title>Genomic Encyclopedia of Type Strains, Phase IV (KMG-IV): sequencing the most valuable type-strain genomes for metagenomic binning, comparative biology and taxonomic classification.</title>
        <authorList>
            <person name="Goeker M."/>
        </authorList>
    </citation>
    <scope>NUCLEOTIDE SEQUENCE [LARGE SCALE GENOMIC DNA]</scope>
    <source>
        <strain evidence="10 11">DSM 102850</strain>
    </source>
</reference>
<dbReference type="PANTHER" id="PTHR30008:SF0">
    <property type="entry name" value="EXODEOXYRIBONUCLEASE 7 LARGE SUBUNIT"/>
    <property type="match status" value="1"/>
</dbReference>
<dbReference type="HAMAP" id="MF_00378">
    <property type="entry name" value="Exonuc_7_L"/>
    <property type="match status" value="1"/>
</dbReference>
<dbReference type="InterPro" id="IPR003753">
    <property type="entry name" value="Exonuc_VII_L"/>
</dbReference>
<accession>A0A840I143</accession>
<comment type="subcellular location">
    <subcellularLocation>
        <location evidence="5 6">Cytoplasm</location>
    </subcellularLocation>
</comment>
<gene>
    <name evidence="5" type="primary">xseA</name>
    <name evidence="10" type="ORF">GGQ59_000957</name>
</gene>
<comment type="catalytic activity">
    <reaction evidence="5 6">
        <text>Exonucleolytic cleavage in either 5'- to 3'- or 3'- to 5'-direction to yield nucleoside 5'-phosphates.</text>
        <dbReference type="EC" id="3.1.11.6"/>
    </reaction>
</comment>
<dbReference type="Proteomes" id="UP000563524">
    <property type="component" value="Unassembled WGS sequence"/>
</dbReference>
<keyword evidence="3 5" id="KW-0378">Hydrolase</keyword>
<evidence type="ECO:0000256" key="1">
    <source>
        <dbReference type="ARBA" id="ARBA00022490"/>
    </source>
</evidence>
<dbReference type="GO" id="GO:0009318">
    <property type="term" value="C:exodeoxyribonuclease VII complex"/>
    <property type="evidence" value="ECO:0007669"/>
    <property type="project" value="UniProtKB-UniRule"/>
</dbReference>
<keyword evidence="2 5" id="KW-0540">Nuclease</keyword>
<dbReference type="InterPro" id="IPR020579">
    <property type="entry name" value="Exonuc_VII_lsu_C"/>
</dbReference>
<evidence type="ECO:0000256" key="7">
    <source>
        <dbReference type="SAM" id="MobiDB-lite"/>
    </source>
</evidence>
<evidence type="ECO:0000256" key="4">
    <source>
        <dbReference type="ARBA" id="ARBA00022839"/>
    </source>
</evidence>
<dbReference type="PANTHER" id="PTHR30008">
    <property type="entry name" value="EXODEOXYRIBONUCLEASE 7 LARGE SUBUNIT"/>
    <property type="match status" value="1"/>
</dbReference>
<dbReference type="CDD" id="cd04489">
    <property type="entry name" value="ExoVII_LU_OBF"/>
    <property type="match status" value="1"/>
</dbReference>
<feature type="domain" description="Exonuclease VII large subunit C-terminal" evidence="8">
    <location>
        <begin position="128"/>
        <end position="354"/>
    </location>
</feature>
<comment type="caution">
    <text evidence="10">The sequence shown here is derived from an EMBL/GenBank/DDBJ whole genome shotgun (WGS) entry which is preliminary data.</text>
</comment>
<evidence type="ECO:0000256" key="6">
    <source>
        <dbReference type="RuleBase" id="RU004355"/>
    </source>
</evidence>
<dbReference type="Pfam" id="PF02601">
    <property type="entry name" value="Exonuc_VII_L"/>
    <property type="match status" value="2"/>
</dbReference>
<evidence type="ECO:0000259" key="9">
    <source>
        <dbReference type="Pfam" id="PF13742"/>
    </source>
</evidence>
<dbReference type="GO" id="GO:0003676">
    <property type="term" value="F:nucleic acid binding"/>
    <property type="evidence" value="ECO:0007669"/>
    <property type="project" value="InterPro"/>
</dbReference>
<dbReference type="Pfam" id="PF13742">
    <property type="entry name" value="tRNA_anti_2"/>
    <property type="match status" value="1"/>
</dbReference>
<keyword evidence="1 5" id="KW-0963">Cytoplasm</keyword>
<comment type="subunit">
    <text evidence="5">Heterooligomer composed of large and small subunits.</text>
</comment>
<evidence type="ECO:0000256" key="3">
    <source>
        <dbReference type="ARBA" id="ARBA00022801"/>
    </source>
</evidence>
<evidence type="ECO:0000259" key="8">
    <source>
        <dbReference type="Pfam" id="PF02601"/>
    </source>
</evidence>
<dbReference type="NCBIfam" id="TIGR00237">
    <property type="entry name" value="xseA"/>
    <property type="match status" value="1"/>
</dbReference>
<dbReference type="InterPro" id="IPR025824">
    <property type="entry name" value="OB-fold_nuc-bd_dom"/>
</dbReference>
<evidence type="ECO:0000256" key="2">
    <source>
        <dbReference type="ARBA" id="ARBA00022722"/>
    </source>
</evidence>
<keyword evidence="4 5" id="KW-0269">Exonuclease</keyword>
<comment type="function">
    <text evidence="5">Bidirectionally degrades single-stranded DNA into large acid-insoluble oligonucleotides, which are then degraded further into small acid-soluble oligonucleotides.</text>
</comment>
<dbReference type="EMBL" id="JACHOB010000001">
    <property type="protein sequence ID" value="MBB4658457.1"/>
    <property type="molecule type" value="Genomic_DNA"/>
</dbReference>
<sequence length="529" mass="56860">MSSTTPSNTPEYTVSQLSGALKRTIEDAYGYVRVRGELGRVTRAGSGHVYLDLKDERAVLSSVVWKGSASRMKVRPEQGMEVIATGRMTTFPGQSRYQLVIDTLEPAGAGTLMALFEERKKKLAAEGLFDPARKRPLPYLPSVIGVVTSPSGAVIRDILHRLRDRFPSRVLVWPALVQGERAAEQIVAGIEGFNRLPEGFPRPDVLIVARGGGSLEDLWCFNDEGVARAAAGSRIPLISAVGHETDTTLIDFASDVRAPTPTAAAEMAVPVRLDLLAEVEGRAAQLGTALSRTVERRDLALTAAGRGLGRPEALIQPAEQRLDRAAERLGGSLSVALERAENRFARASQRLRSAALGFADRAAVRAGRTTGRLSPTLLRQPLALRAQRLEARAERLSRAPLRGLDRASARLDRSRLPAAAVRRSLREGSADTAAAARRLAATTALLDRAGQRLEAQGRLLTSYSYQGVLERGFALVTAADGAVVRRASEAQGQVALRFADGVREAVIADGPKAKPKRAKEAAPQTSLFE</sequence>
<proteinExistence type="inferred from homology"/>
<dbReference type="GO" id="GO:0008855">
    <property type="term" value="F:exodeoxyribonuclease VII activity"/>
    <property type="evidence" value="ECO:0007669"/>
    <property type="project" value="UniProtKB-UniRule"/>
</dbReference>
<evidence type="ECO:0000313" key="10">
    <source>
        <dbReference type="EMBL" id="MBB4658457.1"/>
    </source>
</evidence>
<feature type="domain" description="OB-fold nucleic acid binding" evidence="9">
    <location>
        <begin position="12"/>
        <end position="104"/>
    </location>
</feature>
<feature type="region of interest" description="Disordered" evidence="7">
    <location>
        <begin position="509"/>
        <end position="529"/>
    </location>
</feature>
<dbReference type="GO" id="GO:0005737">
    <property type="term" value="C:cytoplasm"/>
    <property type="evidence" value="ECO:0007669"/>
    <property type="project" value="UniProtKB-SubCell"/>
</dbReference>
<comment type="similarity">
    <text evidence="5 6">Belongs to the XseA family.</text>
</comment>
<organism evidence="10 11">
    <name type="scientific">Parvularcula dongshanensis</name>
    <dbReference type="NCBI Taxonomy" id="1173995"/>
    <lineage>
        <taxon>Bacteria</taxon>
        <taxon>Pseudomonadati</taxon>
        <taxon>Pseudomonadota</taxon>
        <taxon>Alphaproteobacteria</taxon>
        <taxon>Parvularculales</taxon>
        <taxon>Parvularculaceae</taxon>
        <taxon>Parvularcula</taxon>
    </lineage>
</organism>
<dbReference type="EC" id="3.1.11.6" evidence="5"/>
<keyword evidence="11" id="KW-1185">Reference proteome</keyword>
<protein>
    <recommendedName>
        <fullName evidence="5">Exodeoxyribonuclease 7 large subunit</fullName>
        <ecNumber evidence="5">3.1.11.6</ecNumber>
    </recommendedName>
    <alternativeName>
        <fullName evidence="5">Exodeoxyribonuclease VII large subunit</fullName>
        <shortName evidence="5">Exonuclease VII large subunit</shortName>
    </alternativeName>
</protein>
<dbReference type="GO" id="GO:0006308">
    <property type="term" value="P:DNA catabolic process"/>
    <property type="evidence" value="ECO:0007669"/>
    <property type="project" value="UniProtKB-UniRule"/>
</dbReference>
<dbReference type="AlphaFoldDB" id="A0A840I143"/>
<evidence type="ECO:0000256" key="5">
    <source>
        <dbReference type="HAMAP-Rule" id="MF_00378"/>
    </source>
</evidence>
<dbReference type="RefSeq" id="WP_183816297.1">
    <property type="nucleotide sequence ID" value="NZ_JACHOB010000001.1"/>
</dbReference>
<feature type="domain" description="Exonuclease VII large subunit C-terminal" evidence="8">
    <location>
        <begin position="378"/>
        <end position="502"/>
    </location>
</feature>
<evidence type="ECO:0000313" key="11">
    <source>
        <dbReference type="Proteomes" id="UP000563524"/>
    </source>
</evidence>